<evidence type="ECO:0000313" key="2">
    <source>
        <dbReference type="EMBL" id="EMP9433413.1"/>
    </source>
</evidence>
<name>A0AAI9I0Z8_PROST</name>
<feature type="region of interest" description="Disordered" evidence="1">
    <location>
        <begin position="265"/>
        <end position="309"/>
    </location>
</feature>
<organism evidence="2">
    <name type="scientific">Providencia stuartii</name>
    <dbReference type="NCBI Taxonomy" id="588"/>
    <lineage>
        <taxon>Bacteria</taxon>
        <taxon>Pseudomonadati</taxon>
        <taxon>Pseudomonadota</taxon>
        <taxon>Gammaproteobacteria</taxon>
        <taxon>Enterobacterales</taxon>
        <taxon>Morganellaceae</taxon>
        <taxon>Providencia</taxon>
    </lineage>
</organism>
<feature type="compositionally biased region" description="Polar residues" evidence="1">
    <location>
        <begin position="440"/>
        <end position="459"/>
    </location>
</feature>
<comment type="caution">
    <text evidence="2">The sequence shown here is derived from an EMBL/GenBank/DDBJ whole genome shotgun (WGS) entry which is preliminary data.</text>
</comment>
<feature type="compositionally biased region" description="Polar residues" evidence="1">
    <location>
        <begin position="397"/>
        <end position="415"/>
    </location>
</feature>
<evidence type="ECO:0000256" key="1">
    <source>
        <dbReference type="SAM" id="MobiDB-lite"/>
    </source>
</evidence>
<protein>
    <submittedName>
        <fullName evidence="2">Uncharacterized protein</fullName>
    </submittedName>
</protein>
<proteinExistence type="predicted"/>
<feature type="compositionally biased region" description="Polar residues" evidence="1">
    <location>
        <begin position="357"/>
        <end position="366"/>
    </location>
</feature>
<sequence>MRPNSLAPFNSYIDTHSTKRVGVTSQNMFMANHIGNVSSAAETSPLQAKQTTAIQADSIALHRQLNDVKANKIAEMLGSEALKYHITPESIHHILQEDRNHINAVLTSFSLLNREEITPALIKHTAKVVSAASEKSKAVASQSLSKELQNILAKLPNQANTLKQRFLAEYVTPAIKAKLNENYTDSQLKSMAGLSPEQSVDDATLVTHFLTGSLLQGKTARFDNAMQAYQKHNLWADKNACLEQGFRALEEHIETICLNVPTTPAALSSPESKMTEKPPVTQRNVPLSSAASPQPDDVDGMPYRTSDQPSAPVINNYYITNNYACPHCINKVSDTPSHYANATATVTIDGVTTLPTAQSQTVTPKSAASAADAPTSYRTELHVQLNDEGKTVKGSGSLPQNNVVQTDYNAPSQQPLKDKPSDELSETTRQPVEGKAAPLLQSNQEKQAPVSSSRQQQVGGYTRTAEGKWLSNTQKINPFVLTSRGFNQSTNPLERQRYRAGDSNAESTKLFAQNPKEPPQKAVDGIDDQLLEEHVTQLTDHLFDAHIQTVSNSRLVDTAKQVVVELSNMLDVAKGSAMELKNNALDPELDTQKSLGNKQPLDEQSTASTPLKGHISGVYHAKVAQVVEEQPMTASEIEKAPAEPIREIAPSKEKLDGDTTEKKYRWQVNTDNRVYTTSGGQARDLSRKKHYIGNDQRFKLGSGS</sequence>
<feature type="compositionally biased region" description="Polar residues" evidence="1">
    <location>
        <begin position="281"/>
        <end position="292"/>
    </location>
</feature>
<feature type="compositionally biased region" description="Polar residues" evidence="1">
    <location>
        <begin position="592"/>
        <end position="609"/>
    </location>
</feature>
<dbReference type="AlphaFoldDB" id="A0AAI9I0Z8"/>
<feature type="region of interest" description="Disordered" evidence="1">
    <location>
        <begin position="357"/>
        <end position="376"/>
    </location>
</feature>
<reference evidence="2" key="1">
    <citation type="submission" date="2024-02" db="EMBL/GenBank/DDBJ databases">
        <authorList>
            <consortium name="Clinical and Environmental Microbiology Branch: Whole genome sequencing antimicrobial resistance pathogens in the healthcare setting"/>
        </authorList>
    </citation>
    <scope>NUCLEOTIDE SEQUENCE</scope>
    <source>
        <strain evidence="2">2020GO-00142</strain>
    </source>
</reference>
<feature type="region of interest" description="Disordered" evidence="1">
    <location>
        <begin position="589"/>
        <end position="613"/>
    </location>
</feature>
<dbReference type="EMBL" id="AAZDVE040000018">
    <property type="protein sequence ID" value="EMP9433413.1"/>
    <property type="molecule type" value="Genomic_DNA"/>
</dbReference>
<accession>A0AAI9I0Z8</accession>
<feature type="region of interest" description="Disordered" evidence="1">
    <location>
        <begin position="389"/>
        <end position="466"/>
    </location>
</feature>
<gene>
    <name evidence="2" type="ORF">JRA39_002482</name>
</gene>